<dbReference type="GeneID" id="103558263"/>
<organism evidence="1 2">
    <name type="scientific">Equus przewalskii</name>
    <name type="common">Przewalski's horse</name>
    <name type="synonym">Equus caballus przewalskii</name>
    <dbReference type="NCBI Taxonomy" id="9798"/>
    <lineage>
        <taxon>Eukaryota</taxon>
        <taxon>Metazoa</taxon>
        <taxon>Chordata</taxon>
        <taxon>Craniata</taxon>
        <taxon>Vertebrata</taxon>
        <taxon>Euteleostomi</taxon>
        <taxon>Mammalia</taxon>
        <taxon>Eutheria</taxon>
        <taxon>Laurasiatheria</taxon>
        <taxon>Perissodactyla</taxon>
        <taxon>Equidae</taxon>
        <taxon>Equus</taxon>
    </lineage>
</organism>
<accession>A0ABM4JG35</accession>
<name>A0ABM4JG35_EQUPR</name>
<reference evidence="2" key="1">
    <citation type="submission" date="2025-08" db="UniProtKB">
        <authorList>
            <consortium name="RefSeq"/>
        </authorList>
    </citation>
    <scope>IDENTIFICATION</scope>
    <source>
        <tissue evidence="2">Blood</tissue>
    </source>
</reference>
<evidence type="ECO:0000313" key="2">
    <source>
        <dbReference type="RefSeq" id="XP_070414907.1"/>
    </source>
</evidence>
<dbReference type="RefSeq" id="XP_070414907.1">
    <property type="nucleotide sequence ID" value="XM_070558806.1"/>
</dbReference>
<protein>
    <submittedName>
        <fullName evidence="2">Zinc finger protein 606 isoform X6</fullName>
    </submittedName>
</protein>
<gene>
    <name evidence="2" type="primary">ZNF606</name>
</gene>
<proteinExistence type="predicted"/>
<sequence length="236" mass="24939">MVALPKSDRAAWNYNSQQPARHVLVDAGGAAAIVRGGGRAGLPGAPQGRASAQNKSPGACRVACGERGREPRADAQWRQDRAQRRRRCGIRPACFGLGAGPAPRRPGGRPRASYTLPEPESLPVVLQLLSAHHRIHCCWAGACLVNPVGWRPSTRGPPGVSLQMSPGGWQLSTHGCPGVSQEPVSPLATLAAMSWPLPAVICHCHGSEPGNQLCALKTLRGVWRKLPRKGGRLPGS</sequence>
<dbReference type="Proteomes" id="UP001652662">
    <property type="component" value="Chromosome 9"/>
</dbReference>
<evidence type="ECO:0000313" key="1">
    <source>
        <dbReference type="Proteomes" id="UP001652662"/>
    </source>
</evidence>
<keyword evidence="1" id="KW-1185">Reference proteome</keyword>